<feature type="region of interest" description="Disordered" evidence="1">
    <location>
        <begin position="74"/>
        <end position="194"/>
    </location>
</feature>
<dbReference type="Pfam" id="PF11906">
    <property type="entry name" value="DUF3426"/>
    <property type="match status" value="1"/>
</dbReference>
<evidence type="ECO:0000313" key="5">
    <source>
        <dbReference type="Proteomes" id="UP001569428"/>
    </source>
</evidence>
<dbReference type="RefSeq" id="WP_371838488.1">
    <property type="nucleotide sequence ID" value="NZ_JBGMEK010000013.1"/>
</dbReference>
<keyword evidence="2" id="KW-0812">Transmembrane</keyword>
<keyword evidence="2" id="KW-0472">Membrane</keyword>
<gene>
    <name evidence="4" type="ORF">ACCI49_08275</name>
</gene>
<name>A0ABV4NYU4_9GAMM</name>
<reference evidence="4 5" key="1">
    <citation type="submission" date="2024-08" db="EMBL/GenBank/DDBJ databases">
        <authorList>
            <person name="Ishaq N."/>
        </authorList>
    </citation>
    <scope>NUCLEOTIDE SEQUENCE [LARGE SCALE GENOMIC DNA]</scope>
    <source>
        <strain evidence="4 5">DSM 18651</strain>
    </source>
</reference>
<dbReference type="Proteomes" id="UP001569428">
    <property type="component" value="Unassembled WGS sequence"/>
</dbReference>
<keyword evidence="5" id="KW-1185">Reference proteome</keyword>
<comment type="caution">
    <text evidence="4">The sequence shown here is derived from an EMBL/GenBank/DDBJ whole genome shotgun (WGS) entry which is preliminary data.</text>
</comment>
<evidence type="ECO:0000313" key="4">
    <source>
        <dbReference type="EMBL" id="MFA0810917.1"/>
    </source>
</evidence>
<evidence type="ECO:0000259" key="3">
    <source>
        <dbReference type="Pfam" id="PF13717"/>
    </source>
</evidence>
<feature type="compositionally biased region" description="Basic and acidic residues" evidence="1">
    <location>
        <begin position="91"/>
        <end position="101"/>
    </location>
</feature>
<feature type="compositionally biased region" description="Basic and acidic residues" evidence="1">
    <location>
        <begin position="148"/>
        <end position="164"/>
    </location>
</feature>
<evidence type="ECO:0000256" key="1">
    <source>
        <dbReference type="SAM" id="MobiDB-lite"/>
    </source>
</evidence>
<dbReference type="Pfam" id="PF13717">
    <property type="entry name" value="Zn_ribbon_4"/>
    <property type="match status" value="1"/>
</dbReference>
<feature type="domain" description="Zinc finger/thioredoxin putative" evidence="3">
    <location>
        <begin position="6"/>
        <end position="39"/>
    </location>
</feature>
<organism evidence="4 5">
    <name type="scientific">Microbulbifer epialgicus</name>
    <dbReference type="NCBI Taxonomy" id="393907"/>
    <lineage>
        <taxon>Bacteria</taxon>
        <taxon>Pseudomonadati</taxon>
        <taxon>Pseudomonadota</taxon>
        <taxon>Gammaproteobacteria</taxon>
        <taxon>Cellvibrionales</taxon>
        <taxon>Microbulbiferaceae</taxon>
        <taxon>Microbulbifer</taxon>
    </lineage>
</organism>
<dbReference type="EMBL" id="JBGMEK010000013">
    <property type="protein sequence ID" value="MFA0810917.1"/>
    <property type="molecule type" value="Genomic_DNA"/>
</dbReference>
<accession>A0ABV4NYU4</accession>
<evidence type="ECO:0000256" key="2">
    <source>
        <dbReference type="SAM" id="Phobius"/>
    </source>
</evidence>
<feature type="transmembrane region" description="Helical" evidence="2">
    <location>
        <begin position="276"/>
        <end position="298"/>
    </location>
</feature>
<dbReference type="InterPro" id="IPR021834">
    <property type="entry name" value="DUF3426"/>
</dbReference>
<dbReference type="InterPro" id="IPR011723">
    <property type="entry name" value="Znf/thioredoxin_put"/>
</dbReference>
<sequence>MSQLVTRCPHCSTSFHINDQQLRAARGAVRCGSCLQVFRADENIVFTDESDNNRSDLEALLEDDDFLIHDDIELGDEEPAPPKQLEPSPVAKEEKVEKHPQAVEAENVQSADEERGSNSLIGDAFGDNEWQELQEEAVREEPEEDLESVLKPDWNDIPDFDHRSVNNNDDNSNTSLYGDNFENRDPWEQSLESQATATEALDPAPTIALDLSTQETLPPQASVANGRREPFFASSAETNPDSQVEPEREQLISAIQPAPLEMSWGVTPQKKVLPSWLWWLLLPLLTTTLLAQIAYFQFDTLSKKQPWRNIYASACPLFDCRLPQLRDLNAIQATNLMVRSHPQLEGALVVDAVLVNTADYSQPFPNLLLNFSDLKNREVASRRFSPEEYLQGELAGRKLMPQDSPIHIAIEVVDPGAEAVNYEMKITR</sequence>
<dbReference type="NCBIfam" id="TIGR02098">
    <property type="entry name" value="MJ0042_CXXC"/>
    <property type="match status" value="1"/>
</dbReference>
<protein>
    <submittedName>
        <fullName evidence="4">DUF3426 domain-containing protein</fullName>
    </submittedName>
</protein>
<proteinExistence type="predicted"/>
<keyword evidence="2" id="KW-1133">Transmembrane helix</keyword>